<dbReference type="EMBL" id="DMND01000016">
    <property type="protein sequence ID" value="HAN26269.1"/>
    <property type="molecule type" value="Genomic_DNA"/>
</dbReference>
<feature type="domain" description="AMP-dependent synthetase/ligase" evidence="1">
    <location>
        <begin position="14"/>
        <end position="205"/>
    </location>
</feature>
<sequence>MPALAEDVQACGHILYTSGTTGKYKKVLVPARTQREADRERCDFQAYNSLTRYHALGFGLWTGNGYKAPSSVWSVGGTAILDQRSDWAEPFVFSGVTRATLLPDLALKLSECASLRSLPPRTGARPVFSMSGGFVSAKATAVLSQYFDLVNSYGCTEVGLGVLFHDYSLPAHLSWMKSTGARVVEVENEQGQVSALNEEGRLRIKLTELDADGYLDDADASSVAFSKGYFYPGDLALQREDGAFRILGRAADVVNLGGQKLAVAPIEANLQ</sequence>
<comment type="caution">
    <text evidence="2">The sequence shown here is derived from an EMBL/GenBank/DDBJ whole genome shotgun (WGS) entry which is preliminary data.</text>
</comment>
<name>A0A3C1KHU6_9GAMM</name>
<evidence type="ECO:0000313" key="3">
    <source>
        <dbReference type="Proteomes" id="UP000259273"/>
    </source>
</evidence>
<feature type="non-terminal residue" evidence="2">
    <location>
        <position position="271"/>
    </location>
</feature>
<evidence type="ECO:0000313" key="2">
    <source>
        <dbReference type="EMBL" id="HAN26269.1"/>
    </source>
</evidence>
<protein>
    <recommendedName>
        <fullName evidence="1">AMP-dependent synthetase/ligase domain-containing protein</fullName>
    </recommendedName>
</protein>
<dbReference type="STRING" id="1121937.GCA_000423125_02598"/>
<accession>A0A3C1KHU6</accession>
<dbReference type="AlphaFoldDB" id="A0A3C1KHU6"/>
<organism evidence="2 3">
    <name type="scientific">Haliea salexigens</name>
    <dbReference type="NCBI Taxonomy" id="287487"/>
    <lineage>
        <taxon>Bacteria</taxon>
        <taxon>Pseudomonadati</taxon>
        <taxon>Pseudomonadota</taxon>
        <taxon>Gammaproteobacteria</taxon>
        <taxon>Cellvibrionales</taxon>
        <taxon>Halieaceae</taxon>
        <taxon>Haliea</taxon>
    </lineage>
</organism>
<reference evidence="2 3" key="1">
    <citation type="journal article" date="2018" name="Nat. Biotechnol.">
        <title>A standardized bacterial taxonomy based on genome phylogeny substantially revises the tree of life.</title>
        <authorList>
            <person name="Parks D.H."/>
            <person name="Chuvochina M."/>
            <person name="Waite D.W."/>
            <person name="Rinke C."/>
            <person name="Skarshewski A."/>
            <person name="Chaumeil P.A."/>
            <person name="Hugenholtz P."/>
        </authorList>
    </citation>
    <scope>NUCLEOTIDE SEQUENCE [LARGE SCALE GENOMIC DNA]</scope>
    <source>
        <strain evidence="2">UBA9158</strain>
    </source>
</reference>
<dbReference type="GO" id="GO:0016405">
    <property type="term" value="F:CoA-ligase activity"/>
    <property type="evidence" value="ECO:0007669"/>
    <property type="project" value="TreeGrafter"/>
</dbReference>
<evidence type="ECO:0000259" key="1">
    <source>
        <dbReference type="Pfam" id="PF00501"/>
    </source>
</evidence>
<proteinExistence type="predicted"/>
<dbReference type="InterPro" id="IPR042099">
    <property type="entry name" value="ANL_N_sf"/>
</dbReference>
<gene>
    <name evidence="2" type="ORF">DCP75_00760</name>
</gene>
<dbReference type="SUPFAM" id="SSF56801">
    <property type="entry name" value="Acetyl-CoA synthetase-like"/>
    <property type="match status" value="1"/>
</dbReference>
<dbReference type="PANTHER" id="PTHR24096:SF267">
    <property type="entry name" value="MALONATE--COA LIGASE ACSF3, MITOCHONDRIAL"/>
    <property type="match status" value="1"/>
</dbReference>
<dbReference type="Pfam" id="PF00501">
    <property type="entry name" value="AMP-binding"/>
    <property type="match status" value="1"/>
</dbReference>
<dbReference type="Proteomes" id="UP000259273">
    <property type="component" value="Unassembled WGS sequence"/>
</dbReference>
<dbReference type="PANTHER" id="PTHR24096">
    <property type="entry name" value="LONG-CHAIN-FATTY-ACID--COA LIGASE"/>
    <property type="match status" value="1"/>
</dbReference>
<dbReference type="InterPro" id="IPR000873">
    <property type="entry name" value="AMP-dep_synth/lig_dom"/>
</dbReference>
<dbReference type="Gene3D" id="3.40.50.12780">
    <property type="entry name" value="N-terminal domain of ligase-like"/>
    <property type="match status" value="1"/>
</dbReference>